<dbReference type="EMBL" id="FTPP01000002">
    <property type="protein sequence ID" value="SIT89434.1"/>
    <property type="molecule type" value="Genomic_DNA"/>
</dbReference>
<gene>
    <name evidence="1" type="ORF">SAMN05444128_2018</name>
</gene>
<protein>
    <recommendedName>
        <fullName evidence="3">DUF721 domain-containing protein</fullName>
    </recommendedName>
</protein>
<evidence type="ECO:0000313" key="1">
    <source>
        <dbReference type="EMBL" id="SIT89434.1"/>
    </source>
</evidence>
<dbReference type="AlphaFoldDB" id="A0A1R3XDL1"/>
<dbReference type="InterPro" id="IPR007922">
    <property type="entry name" value="DciA-like"/>
</dbReference>
<sequence>MHAAVKNDPLIQKSTTPVRYYKKKEEIAKRKADVQTIGDSIKGLLKAYRLQGKLNEVDLVQRWEEIMGKPIALKTKELYFRDQKLFVRLTSAPLKHELNMSKSKVVELLNRTMGEEVVKEVVFL</sequence>
<accession>A0A1R3XDL1</accession>
<dbReference type="STRING" id="1317125.SAMN05444128_2018"/>
<dbReference type="Pfam" id="PF05258">
    <property type="entry name" value="DciA"/>
    <property type="match status" value="1"/>
</dbReference>
<keyword evidence="2" id="KW-1185">Reference proteome</keyword>
<evidence type="ECO:0000313" key="2">
    <source>
        <dbReference type="Proteomes" id="UP000187181"/>
    </source>
</evidence>
<organism evidence="1 2">
    <name type="scientific">Pontibacter indicus</name>
    <dbReference type="NCBI Taxonomy" id="1317125"/>
    <lineage>
        <taxon>Bacteria</taxon>
        <taxon>Pseudomonadati</taxon>
        <taxon>Bacteroidota</taxon>
        <taxon>Cytophagia</taxon>
        <taxon>Cytophagales</taxon>
        <taxon>Hymenobacteraceae</taxon>
        <taxon>Pontibacter</taxon>
    </lineage>
</organism>
<dbReference type="Proteomes" id="UP000187181">
    <property type="component" value="Unassembled WGS sequence"/>
</dbReference>
<evidence type="ECO:0008006" key="3">
    <source>
        <dbReference type="Google" id="ProtNLM"/>
    </source>
</evidence>
<proteinExistence type="predicted"/>
<reference evidence="2" key="1">
    <citation type="submission" date="2017-01" db="EMBL/GenBank/DDBJ databases">
        <authorList>
            <person name="Varghese N."/>
            <person name="Submissions S."/>
        </authorList>
    </citation>
    <scope>NUCLEOTIDE SEQUENCE [LARGE SCALE GENOMIC DNA]</scope>
    <source>
        <strain evidence="2">LP100</strain>
    </source>
</reference>
<name>A0A1R3XDL1_9BACT</name>
<dbReference type="PANTHER" id="PTHR36456:SF1">
    <property type="entry name" value="UPF0232 PROTEIN SCO3875"/>
    <property type="match status" value="1"/>
</dbReference>
<dbReference type="PANTHER" id="PTHR36456">
    <property type="entry name" value="UPF0232 PROTEIN SCO3875"/>
    <property type="match status" value="1"/>
</dbReference>